<name>A0ABS2N7M9_9BACI</name>
<dbReference type="RefSeq" id="WP_205168088.1">
    <property type="nucleotide sequence ID" value="NZ_JAFBDZ010000001.1"/>
</dbReference>
<feature type="signal peptide" evidence="1">
    <location>
        <begin position="1"/>
        <end position="23"/>
    </location>
</feature>
<sequence length="134" mass="15002">MKLVKHFILLAIVVVLSACTANAKEGQEGNRSLEPLKAEIQVPENIELMNETNLKVKVTQGSDNVQDASEVMFEIWHEEGKEESVMLEAKHEENGVYSTSTTFEKSGTYYVQPHVTARNMHVMPKVKVMVKAAN</sequence>
<proteinExistence type="predicted"/>
<evidence type="ECO:0000256" key="1">
    <source>
        <dbReference type="SAM" id="SignalP"/>
    </source>
</evidence>
<gene>
    <name evidence="3" type="ORF">JOC86_000402</name>
</gene>
<evidence type="ECO:0000313" key="4">
    <source>
        <dbReference type="Proteomes" id="UP001646157"/>
    </source>
</evidence>
<feature type="domain" description="YtkA-like" evidence="2">
    <location>
        <begin position="33"/>
        <end position="114"/>
    </location>
</feature>
<organism evidence="3 4">
    <name type="scientific">Rossellomorea pakistanensis</name>
    <dbReference type="NCBI Taxonomy" id="992288"/>
    <lineage>
        <taxon>Bacteria</taxon>
        <taxon>Bacillati</taxon>
        <taxon>Bacillota</taxon>
        <taxon>Bacilli</taxon>
        <taxon>Bacillales</taxon>
        <taxon>Bacillaceae</taxon>
        <taxon>Rossellomorea</taxon>
    </lineage>
</organism>
<feature type="chain" id="PRO_5046818619" evidence="1">
    <location>
        <begin position="24"/>
        <end position="134"/>
    </location>
</feature>
<dbReference type="PROSITE" id="PS51257">
    <property type="entry name" value="PROKAR_LIPOPROTEIN"/>
    <property type="match status" value="1"/>
</dbReference>
<keyword evidence="1" id="KW-0732">Signal</keyword>
<dbReference type="Pfam" id="PF13115">
    <property type="entry name" value="YtkA"/>
    <property type="match status" value="1"/>
</dbReference>
<evidence type="ECO:0000259" key="2">
    <source>
        <dbReference type="Pfam" id="PF13115"/>
    </source>
</evidence>
<dbReference type="EMBL" id="JAFBDZ010000001">
    <property type="protein sequence ID" value="MBM7583865.1"/>
    <property type="molecule type" value="Genomic_DNA"/>
</dbReference>
<keyword evidence="4" id="KW-1185">Reference proteome</keyword>
<comment type="caution">
    <text evidence="3">The sequence shown here is derived from an EMBL/GenBank/DDBJ whole genome shotgun (WGS) entry which is preliminary data.</text>
</comment>
<evidence type="ECO:0000313" key="3">
    <source>
        <dbReference type="EMBL" id="MBM7583865.1"/>
    </source>
</evidence>
<dbReference type="InterPro" id="IPR032693">
    <property type="entry name" value="YtkA-like_dom"/>
</dbReference>
<reference evidence="3 4" key="1">
    <citation type="submission" date="2021-01" db="EMBL/GenBank/DDBJ databases">
        <title>Genomic Encyclopedia of Type Strains, Phase IV (KMG-IV): sequencing the most valuable type-strain genomes for metagenomic binning, comparative biology and taxonomic classification.</title>
        <authorList>
            <person name="Goeker M."/>
        </authorList>
    </citation>
    <scope>NUCLEOTIDE SEQUENCE [LARGE SCALE GENOMIC DNA]</scope>
    <source>
        <strain evidence="3 4">DSM 24834</strain>
    </source>
</reference>
<protein>
    <submittedName>
        <fullName evidence="3">Uncharacterized protein YxeA</fullName>
    </submittedName>
</protein>
<dbReference type="Proteomes" id="UP001646157">
    <property type="component" value="Unassembled WGS sequence"/>
</dbReference>
<accession>A0ABS2N7M9</accession>